<dbReference type="AlphaFoldDB" id="A0A2G9YRE4"/>
<proteinExistence type="predicted"/>
<evidence type="ECO:0000256" key="1">
    <source>
        <dbReference type="SAM" id="Phobius"/>
    </source>
</evidence>
<keyword evidence="1" id="KW-0812">Transmembrane</keyword>
<accession>A0A2G9YRE4</accession>
<feature type="transmembrane region" description="Helical" evidence="1">
    <location>
        <begin position="95"/>
        <end position="113"/>
    </location>
</feature>
<name>A0A2G9YRE4_9BACT</name>
<feature type="transmembrane region" description="Helical" evidence="1">
    <location>
        <begin position="56"/>
        <end position="74"/>
    </location>
</feature>
<keyword evidence="1" id="KW-0472">Membrane</keyword>
<sequence length="125" mass="13517">MKKICKITYLFVLFFLFLILPKVVLADYPTQIPNDEGGFATVPQSEQALPTYIGNIYHAALPIAAALAALVIIYGGYRYITSAGNPEALKDAKDIIVGALIGLVLLLLAYVILNQLQYIPSGTTS</sequence>
<dbReference type="Pfam" id="PF18895">
    <property type="entry name" value="T4SS_pilin"/>
    <property type="match status" value="1"/>
</dbReference>
<protein>
    <submittedName>
        <fullName evidence="2">Uncharacterized protein</fullName>
    </submittedName>
</protein>
<comment type="caution">
    <text evidence="2">The sequence shown here is derived from an EMBL/GenBank/DDBJ whole genome shotgun (WGS) entry which is preliminary data.</text>
</comment>
<evidence type="ECO:0000313" key="2">
    <source>
        <dbReference type="EMBL" id="PIP21799.1"/>
    </source>
</evidence>
<gene>
    <name evidence="2" type="ORF">COX39_01150</name>
</gene>
<keyword evidence="1" id="KW-1133">Transmembrane helix</keyword>
<dbReference type="EMBL" id="PCRM01000017">
    <property type="protein sequence ID" value="PIP21799.1"/>
    <property type="molecule type" value="Genomic_DNA"/>
</dbReference>
<organism evidence="2 3">
    <name type="scientific">Candidatus Nealsonbacteria bacterium CG23_combo_of_CG06-09_8_20_14_all_40_13</name>
    <dbReference type="NCBI Taxonomy" id="1974724"/>
    <lineage>
        <taxon>Bacteria</taxon>
        <taxon>Candidatus Nealsoniibacteriota</taxon>
    </lineage>
</organism>
<dbReference type="Proteomes" id="UP000231567">
    <property type="component" value="Unassembled WGS sequence"/>
</dbReference>
<dbReference type="InterPro" id="IPR043993">
    <property type="entry name" value="T4SS_pilin"/>
</dbReference>
<evidence type="ECO:0000313" key="3">
    <source>
        <dbReference type="Proteomes" id="UP000231567"/>
    </source>
</evidence>
<reference evidence="2 3" key="1">
    <citation type="submission" date="2017-09" db="EMBL/GenBank/DDBJ databases">
        <title>Depth-based differentiation of microbial function through sediment-hosted aquifers and enrichment of novel symbionts in the deep terrestrial subsurface.</title>
        <authorList>
            <person name="Probst A.J."/>
            <person name="Ladd B."/>
            <person name="Jarett J.K."/>
            <person name="Geller-Mcgrath D.E."/>
            <person name="Sieber C.M."/>
            <person name="Emerson J.B."/>
            <person name="Anantharaman K."/>
            <person name="Thomas B.C."/>
            <person name="Malmstrom R."/>
            <person name="Stieglmeier M."/>
            <person name="Klingl A."/>
            <person name="Woyke T."/>
            <person name="Ryan C.M."/>
            <person name="Banfield J.F."/>
        </authorList>
    </citation>
    <scope>NUCLEOTIDE SEQUENCE [LARGE SCALE GENOMIC DNA]</scope>
    <source>
        <strain evidence="2">CG23_combo_of_CG06-09_8_20_14_all_40_13</strain>
    </source>
</reference>